<dbReference type="AlphaFoldDB" id="B6HJ25"/>
<organism evidence="1 2">
    <name type="scientific">Penicillium rubens (strain ATCC 28089 / DSM 1075 / NRRL 1951 / Wisconsin 54-1255)</name>
    <name type="common">Penicillium chrysogenum</name>
    <dbReference type="NCBI Taxonomy" id="500485"/>
    <lineage>
        <taxon>Eukaryota</taxon>
        <taxon>Fungi</taxon>
        <taxon>Dikarya</taxon>
        <taxon>Ascomycota</taxon>
        <taxon>Pezizomycotina</taxon>
        <taxon>Eurotiomycetes</taxon>
        <taxon>Eurotiomycetidae</taxon>
        <taxon>Eurotiales</taxon>
        <taxon>Aspergillaceae</taxon>
        <taxon>Penicillium</taxon>
        <taxon>Penicillium chrysogenum species complex</taxon>
    </lineage>
</organism>
<accession>B6HJ25</accession>
<dbReference type="OrthoDB" id="4934715at2759"/>
<protein>
    <submittedName>
        <fullName evidence="1">Uncharacterized protein</fullName>
    </submittedName>
</protein>
<gene>
    <name evidence="1" type="ORF">Pc21g15120</name>
    <name evidence="1" type="ORF">PCH_Pc21g15120</name>
</gene>
<name>B6HJ25_PENRW</name>
<dbReference type="VEuPathDB" id="FungiDB:PCH_Pc21g15120"/>
<evidence type="ECO:0000313" key="2">
    <source>
        <dbReference type="Proteomes" id="UP000000724"/>
    </source>
</evidence>
<proteinExistence type="predicted"/>
<keyword evidence="2" id="KW-1185">Reference proteome</keyword>
<sequence>MTCEATSATKIVDPGFPRIEVPPKRSLNPWIRGHIDTAPGILPKPSGNSLISFKLTTENQALFTVGNFCESTYDLILPYIISSLTCSPVALRPELALGASVRILPHLRAEGTTWPTFMANLNDDVEQWLGDTWVSNIPAVQVRRIYLSDPELCTDSSRRPSKHSTGAR</sequence>
<reference evidence="1 2" key="1">
    <citation type="journal article" date="2008" name="Nat. Biotechnol.">
        <title>Genome sequencing and analysis of the filamentous fungus Penicillium chrysogenum.</title>
        <authorList>
            <person name="van den Berg M.A."/>
            <person name="Albang R."/>
            <person name="Albermann K."/>
            <person name="Badger J.H."/>
            <person name="Daran J.-M."/>
            <person name="Driessen A.J.M."/>
            <person name="Garcia-Estrada C."/>
            <person name="Fedorova N.D."/>
            <person name="Harris D.M."/>
            <person name="Heijne W.H.M."/>
            <person name="Joardar V.S."/>
            <person name="Kiel J.A.K.W."/>
            <person name="Kovalchuk A."/>
            <person name="Martin J.F."/>
            <person name="Nierman W.C."/>
            <person name="Nijland J.G."/>
            <person name="Pronk J.T."/>
            <person name="Roubos J.A."/>
            <person name="van der Klei I.J."/>
            <person name="van Peij N.N.M.E."/>
            <person name="Veenhuis M."/>
            <person name="von Doehren H."/>
            <person name="Wagner C."/>
            <person name="Wortman J.R."/>
            <person name="Bovenberg R.A.L."/>
        </authorList>
    </citation>
    <scope>NUCLEOTIDE SEQUENCE [LARGE SCALE GENOMIC DNA]</scope>
    <source>
        <strain evidence="2">ATCC 28089 / DSM 1075 / NRRL 1951 / Wisconsin 54-1255</strain>
    </source>
</reference>
<dbReference type="Proteomes" id="UP000000724">
    <property type="component" value="Contig Pc00c21"/>
</dbReference>
<dbReference type="EMBL" id="AM920436">
    <property type="protein sequence ID" value="CAP96409.1"/>
    <property type="molecule type" value="Genomic_DNA"/>
</dbReference>
<dbReference type="HOGENOM" id="CLU_1587051_0_0_1"/>
<evidence type="ECO:0000313" key="1">
    <source>
        <dbReference type="EMBL" id="CAP96409.1"/>
    </source>
</evidence>